<feature type="compositionally biased region" description="Low complexity" evidence="4">
    <location>
        <begin position="82"/>
        <end position="98"/>
    </location>
</feature>
<evidence type="ECO:0000256" key="2">
    <source>
        <dbReference type="ARBA" id="ARBA00022729"/>
    </source>
</evidence>
<accession>A0A9P4SAS7</accession>
<dbReference type="InterPro" id="IPR013783">
    <property type="entry name" value="Ig-like_fold"/>
</dbReference>
<dbReference type="InterPro" id="IPR009880">
    <property type="entry name" value="Glyoxal_oxidase_N"/>
</dbReference>
<dbReference type="Gene3D" id="2.130.10.80">
    <property type="entry name" value="Galactose oxidase/kelch, beta-propeller"/>
    <property type="match status" value="1"/>
</dbReference>
<dbReference type="EMBL" id="MU006095">
    <property type="protein sequence ID" value="KAF2839094.1"/>
    <property type="molecule type" value="Genomic_DNA"/>
</dbReference>
<evidence type="ECO:0000256" key="1">
    <source>
        <dbReference type="ARBA" id="ARBA00022669"/>
    </source>
</evidence>
<dbReference type="InterPro" id="IPR014756">
    <property type="entry name" value="Ig_E-set"/>
</dbReference>
<feature type="domain" description="Chitin-binding type-1" evidence="5">
    <location>
        <begin position="117"/>
        <end position="162"/>
    </location>
</feature>
<dbReference type="SUPFAM" id="SSF81296">
    <property type="entry name" value="E set domains"/>
    <property type="match status" value="1"/>
</dbReference>
<sequence>MWCLSGQQCIVSSRDILPIAGPLAAAAEPPRDDGRCGQDFNGATCNPEGEYGRCCSQYGFCGKTSAHCLSSQGCQSGCQDAPTETTSETPTGTSDTEPVLGSPDQTTSPEDGPETMDGSCGADNGGVVCGTWFLGSCCSMYGFCGNTTAHCGEGCQSGPCLGGAVEPAPGPQPAPPHPNPGTFEVTGDCGVPVMHVGLLPNGRLVFLDKVENFTKLKLPNGQYAYSSEYDPITKENIPLAYATNSFCAGGTFLADGTFLAVGGNGPLEDVDPTVTNGFDGIRYLRRSFDDASLNGQDWAEPGNKLASSRWYPSVQTMPDGSILVVSGSLNGLDPSVTANNNPTYEILNPQGISTGINVPMEILELNQPYYMYPFLHLLRDGSIFIFTSKSSQLFSVPTNTILRALPDLPGGYRTYPNTGSSILLPLSKSSNYDPDIVICGGGAYQDITSPTDASCGRIRPLAPIPHWEMDSMPEGRGMVEAVLLPDGTVLWLNGAERGAQGYELAADPALTALLYDPDQPLGQRWSTAGTSTIPRLYHSVAILLLDGTVLVAGSNPVEQPVLTPTPEMPFVTEFRLEVYTPPYLSGPNADRRPTDIFLSTRSIGISEVFEISFTAPLGAKVARVALYYGGFVTHSLHMGQRSVVLELDDESADEGFVEEVRVREGVNVVRVLAPPSTEIAPPGPYVVFVLVDGVPGFGEGVVVL</sequence>
<keyword evidence="3" id="KW-1015">Disulfide bond</keyword>
<proteinExistence type="predicted"/>
<dbReference type="PANTHER" id="PTHR32208:SF21">
    <property type="entry name" value="LOW QUALITY PROTEIN: ALDEHYDE OXIDASE GLOX-LIKE"/>
    <property type="match status" value="1"/>
</dbReference>
<dbReference type="AlphaFoldDB" id="A0A9P4SAS7"/>
<gene>
    <name evidence="6" type="ORF">M501DRAFT_1031239</name>
</gene>
<evidence type="ECO:0000313" key="7">
    <source>
        <dbReference type="Proteomes" id="UP000799429"/>
    </source>
</evidence>
<dbReference type="SUPFAM" id="SSF57016">
    <property type="entry name" value="Plant lectins/antimicrobial peptides"/>
    <property type="match status" value="2"/>
</dbReference>
<feature type="region of interest" description="Disordered" evidence="4">
    <location>
        <begin position="82"/>
        <end position="117"/>
    </location>
</feature>
<dbReference type="GO" id="GO:0008061">
    <property type="term" value="F:chitin binding"/>
    <property type="evidence" value="ECO:0007669"/>
    <property type="project" value="UniProtKB-UniRule"/>
</dbReference>
<feature type="disulfide bond" evidence="3">
    <location>
        <begin position="54"/>
        <end position="68"/>
    </location>
</feature>
<keyword evidence="7" id="KW-1185">Reference proteome</keyword>
<keyword evidence="1 3" id="KW-0147">Chitin-binding</keyword>
<dbReference type="InterPro" id="IPR001002">
    <property type="entry name" value="Chitin-bd_1"/>
</dbReference>
<dbReference type="CDD" id="cd02851">
    <property type="entry name" value="E_set_GO_C"/>
    <property type="match status" value="1"/>
</dbReference>
<dbReference type="Pfam" id="PF07250">
    <property type="entry name" value="Glyoxal_oxid_N"/>
    <property type="match status" value="1"/>
</dbReference>
<keyword evidence="2" id="KW-0732">Signal</keyword>
<dbReference type="InterPro" id="IPR015202">
    <property type="entry name" value="GO-like_E_set"/>
</dbReference>
<dbReference type="CDD" id="cd11618">
    <property type="entry name" value="ChtBD1_1"/>
    <property type="match status" value="1"/>
</dbReference>
<reference evidence="6" key="1">
    <citation type="journal article" date="2020" name="Stud. Mycol.">
        <title>101 Dothideomycetes genomes: a test case for predicting lifestyles and emergence of pathogens.</title>
        <authorList>
            <person name="Haridas S."/>
            <person name="Albert R."/>
            <person name="Binder M."/>
            <person name="Bloem J."/>
            <person name="Labutti K."/>
            <person name="Salamov A."/>
            <person name="Andreopoulos B."/>
            <person name="Baker S."/>
            <person name="Barry K."/>
            <person name="Bills G."/>
            <person name="Bluhm B."/>
            <person name="Cannon C."/>
            <person name="Castanera R."/>
            <person name="Culley D."/>
            <person name="Daum C."/>
            <person name="Ezra D."/>
            <person name="Gonzalez J."/>
            <person name="Henrissat B."/>
            <person name="Kuo A."/>
            <person name="Liang C."/>
            <person name="Lipzen A."/>
            <person name="Lutzoni F."/>
            <person name="Magnuson J."/>
            <person name="Mondo S."/>
            <person name="Nolan M."/>
            <person name="Ohm R."/>
            <person name="Pangilinan J."/>
            <person name="Park H.-J."/>
            <person name="Ramirez L."/>
            <person name="Alfaro M."/>
            <person name="Sun H."/>
            <person name="Tritt A."/>
            <person name="Yoshinaga Y."/>
            <person name="Zwiers L.-H."/>
            <person name="Turgeon B."/>
            <person name="Goodwin S."/>
            <person name="Spatafora J."/>
            <person name="Crous P."/>
            <person name="Grigoriev I."/>
        </authorList>
    </citation>
    <scope>NUCLEOTIDE SEQUENCE</scope>
    <source>
        <strain evidence="6">CBS 101060</strain>
    </source>
</reference>
<dbReference type="Pfam" id="PF00187">
    <property type="entry name" value="Chitin_bind_1"/>
    <property type="match status" value="2"/>
</dbReference>
<evidence type="ECO:0000256" key="3">
    <source>
        <dbReference type="PROSITE-ProRule" id="PRU00261"/>
    </source>
</evidence>
<feature type="disulfide bond" evidence="3">
    <location>
        <begin position="137"/>
        <end position="151"/>
    </location>
</feature>
<dbReference type="SUPFAM" id="SSF50965">
    <property type="entry name" value="Galactose oxidase, central domain"/>
    <property type="match status" value="1"/>
</dbReference>
<dbReference type="InterPro" id="IPR011043">
    <property type="entry name" value="Gal_Oxase/kelch_b-propeller"/>
</dbReference>
<dbReference type="InterPro" id="IPR036861">
    <property type="entry name" value="Endochitinase-like_sf"/>
</dbReference>
<dbReference type="CDD" id="cd00035">
    <property type="entry name" value="ChtBD1"/>
    <property type="match status" value="1"/>
</dbReference>
<organism evidence="6 7">
    <name type="scientific">Patellaria atrata CBS 101060</name>
    <dbReference type="NCBI Taxonomy" id="1346257"/>
    <lineage>
        <taxon>Eukaryota</taxon>
        <taxon>Fungi</taxon>
        <taxon>Dikarya</taxon>
        <taxon>Ascomycota</taxon>
        <taxon>Pezizomycotina</taxon>
        <taxon>Dothideomycetes</taxon>
        <taxon>Dothideomycetes incertae sedis</taxon>
        <taxon>Patellariales</taxon>
        <taxon>Patellariaceae</taxon>
        <taxon>Patellaria</taxon>
    </lineage>
</organism>
<dbReference type="Pfam" id="PF09118">
    <property type="entry name" value="GO-like_E_set"/>
    <property type="match status" value="1"/>
</dbReference>
<dbReference type="Gene3D" id="3.30.60.10">
    <property type="entry name" value="Endochitinase-like"/>
    <property type="match status" value="2"/>
</dbReference>
<feature type="domain" description="Chitin-binding type-1" evidence="5">
    <location>
        <begin position="33"/>
        <end position="80"/>
    </location>
</feature>
<dbReference type="PANTHER" id="PTHR32208">
    <property type="entry name" value="SECRETED PROTEIN-RELATED"/>
    <property type="match status" value="1"/>
</dbReference>
<dbReference type="Proteomes" id="UP000799429">
    <property type="component" value="Unassembled WGS sequence"/>
</dbReference>
<feature type="disulfide bond" evidence="3">
    <location>
        <begin position="74"/>
        <end position="78"/>
    </location>
</feature>
<evidence type="ECO:0000313" key="6">
    <source>
        <dbReference type="EMBL" id="KAF2839094.1"/>
    </source>
</evidence>
<dbReference type="OrthoDB" id="2019572at2759"/>
<comment type="caution">
    <text evidence="3">Lacks conserved residue(s) required for the propagation of feature annotation.</text>
</comment>
<evidence type="ECO:0000256" key="4">
    <source>
        <dbReference type="SAM" id="MobiDB-lite"/>
    </source>
</evidence>
<name>A0A9P4SAS7_9PEZI</name>
<dbReference type="InterPro" id="IPR037293">
    <property type="entry name" value="Gal_Oxidase_central_sf"/>
</dbReference>
<evidence type="ECO:0000259" key="5">
    <source>
        <dbReference type="PROSITE" id="PS50941"/>
    </source>
</evidence>
<comment type="caution">
    <text evidence="6">The sequence shown here is derived from an EMBL/GenBank/DDBJ whole genome shotgun (WGS) entry which is preliminary data.</text>
</comment>
<protein>
    <submittedName>
        <fullName evidence="6">Carbohydrate-binding module family 18</fullName>
    </submittedName>
</protein>
<dbReference type="Gene3D" id="2.60.40.10">
    <property type="entry name" value="Immunoglobulins"/>
    <property type="match status" value="1"/>
</dbReference>
<dbReference type="PROSITE" id="PS50941">
    <property type="entry name" value="CHIT_BIND_I_2"/>
    <property type="match status" value="2"/>
</dbReference>
<dbReference type="SMART" id="SM00270">
    <property type="entry name" value="ChtBD1"/>
    <property type="match status" value="2"/>
</dbReference>